<feature type="compositionally biased region" description="Polar residues" evidence="3">
    <location>
        <begin position="243"/>
        <end position="262"/>
    </location>
</feature>
<dbReference type="eggNOG" id="ENOG502QREU">
    <property type="taxonomic scope" value="Eukaryota"/>
</dbReference>
<evidence type="ECO:0000256" key="2">
    <source>
        <dbReference type="ARBA" id="ARBA00024341"/>
    </source>
</evidence>
<accession>A0A0E0HL27</accession>
<reference evidence="4" key="1">
    <citation type="submission" date="2015-04" db="UniProtKB">
        <authorList>
            <consortium name="EnsemblPlants"/>
        </authorList>
    </citation>
    <scope>IDENTIFICATION</scope>
    <source>
        <strain evidence="4">SL10</strain>
    </source>
</reference>
<comment type="similarity">
    <text evidence="2">Belongs to the IQD family.</text>
</comment>
<reference evidence="4" key="2">
    <citation type="submission" date="2018-04" db="EMBL/GenBank/DDBJ databases">
        <title>OnivRS2 (Oryza nivara Reference Sequence Version 2).</title>
        <authorList>
            <person name="Zhang J."/>
            <person name="Kudrna D."/>
            <person name="Lee S."/>
            <person name="Talag J."/>
            <person name="Rajasekar S."/>
            <person name="Welchert J."/>
            <person name="Hsing Y.-I."/>
            <person name="Wing R.A."/>
        </authorList>
    </citation>
    <scope>NUCLEOTIDE SEQUENCE [LARGE SCALE GENOMIC DNA]</scope>
    <source>
        <strain evidence="4">SL10</strain>
    </source>
</reference>
<name>A0A0E0HL27_ORYNI</name>
<evidence type="ECO:0000256" key="1">
    <source>
        <dbReference type="ARBA" id="ARBA00022860"/>
    </source>
</evidence>
<dbReference type="Gramene" id="ONIVA06G04120.1">
    <property type="protein sequence ID" value="ONIVA06G04120.1"/>
    <property type="gene ID" value="ONIVA06G04120"/>
</dbReference>
<dbReference type="PANTHER" id="PTHR32295">
    <property type="entry name" value="IQ-DOMAIN 5-RELATED"/>
    <property type="match status" value="1"/>
</dbReference>
<evidence type="ECO:0000313" key="4">
    <source>
        <dbReference type="EnsemblPlants" id="ONIVA06G04120.1"/>
    </source>
</evidence>
<feature type="compositionally biased region" description="Pro residues" evidence="3">
    <location>
        <begin position="350"/>
        <end position="367"/>
    </location>
</feature>
<keyword evidence="1" id="KW-0112">Calmodulin-binding</keyword>
<keyword evidence="5" id="KW-1185">Reference proteome</keyword>
<feature type="region of interest" description="Disordered" evidence="3">
    <location>
        <begin position="1"/>
        <end position="55"/>
    </location>
</feature>
<dbReference type="GO" id="GO:0005516">
    <property type="term" value="F:calmodulin binding"/>
    <property type="evidence" value="ECO:0007669"/>
    <property type="project" value="UniProtKB-KW"/>
</dbReference>
<feature type="region of interest" description="Disordered" evidence="3">
    <location>
        <begin position="230"/>
        <end position="419"/>
    </location>
</feature>
<dbReference type="HOGENOM" id="CLU_540129_0_0_1"/>
<feature type="compositionally biased region" description="Polar residues" evidence="3">
    <location>
        <begin position="32"/>
        <end position="49"/>
    </location>
</feature>
<sequence length="505" mass="56408">MGSGDWFKTIISKKKSKRGKSKHAKVAGQVPNGPNSTNQKSNNGPSSSSDPEDNAALEEWAATRIQNAFRCYKAKKTLRCLKGVKRLHIIGQTNPVNKQTAATLNYIQSWNKLQAEIRNRRAFMVTEGRNRKKKQENQMKLEAKLQNLQVEWNGGSDTMEEILGRIQQREEAAVKRERAMAYAFNHQWRARSATSLGNFNYEVGKGGWGWSWMDRWIAARPWEPRSLVHPENLKKGQAKKENASTNPSALKLQGSISLSNNINDRKAPKKKVQKAKAAGPPKAKPKDMKGGQQKKQQQLELPLPLSSPSQSAALRAARRAPRAAAGPPRRRDDRLLLSGVVDVSQSPSALPSPPPSAVAPGAGPPPLRRARSYPRRTSRDPGNGEAILPATSRHTRRRGDPGWQAVILDPRPRDEATPGARRVTMDYDQADGLYDFPADDPTKKTLRCLKGVKRLHIIGQTNPVNKQTAPTLNYIQSWNKLQAEIRNRRAFMVTEGRNRKTKQEN</sequence>
<dbReference type="PANTHER" id="PTHR32295:SF93">
    <property type="entry name" value="PROTEIN IQ-DOMAIN 9"/>
    <property type="match status" value="1"/>
</dbReference>
<feature type="compositionally biased region" description="Basic residues" evidence="3">
    <location>
        <begin position="11"/>
        <end position="25"/>
    </location>
</feature>
<evidence type="ECO:0000256" key="3">
    <source>
        <dbReference type="SAM" id="MobiDB-lite"/>
    </source>
</evidence>
<dbReference type="Proteomes" id="UP000006591">
    <property type="component" value="Chromosome 6"/>
</dbReference>
<dbReference type="AlphaFoldDB" id="A0A0E0HL27"/>
<dbReference type="EnsemblPlants" id="ONIVA06G04120.1">
    <property type="protein sequence ID" value="ONIVA06G04120.1"/>
    <property type="gene ID" value="ONIVA06G04120"/>
</dbReference>
<dbReference type="PROSITE" id="PS50096">
    <property type="entry name" value="IQ"/>
    <property type="match status" value="1"/>
</dbReference>
<evidence type="ECO:0000313" key="5">
    <source>
        <dbReference type="Proteomes" id="UP000006591"/>
    </source>
</evidence>
<protein>
    <submittedName>
        <fullName evidence="4">Uncharacterized protein</fullName>
    </submittedName>
</protein>
<dbReference type="STRING" id="4536.A0A0E0HL27"/>
<feature type="compositionally biased region" description="Low complexity" evidence="3">
    <location>
        <begin position="290"/>
        <end position="315"/>
    </location>
</feature>
<proteinExistence type="inferred from homology"/>
<organism evidence="4">
    <name type="scientific">Oryza nivara</name>
    <name type="common">Indian wild rice</name>
    <name type="synonym">Oryza sativa f. spontanea</name>
    <dbReference type="NCBI Taxonomy" id="4536"/>
    <lineage>
        <taxon>Eukaryota</taxon>
        <taxon>Viridiplantae</taxon>
        <taxon>Streptophyta</taxon>
        <taxon>Embryophyta</taxon>
        <taxon>Tracheophyta</taxon>
        <taxon>Spermatophyta</taxon>
        <taxon>Magnoliopsida</taxon>
        <taxon>Liliopsida</taxon>
        <taxon>Poales</taxon>
        <taxon>Poaceae</taxon>
        <taxon>BOP clade</taxon>
        <taxon>Oryzoideae</taxon>
        <taxon>Oryzeae</taxon>
        <taxon>Oryzinae</taxon>
        <taxon>Oryza</taxon>
    </lineage>
</organism>
<feature type="compositionally biased region" description="Basic and acidic residues" evidence="3">
    <location>
        <begin position="230"/>
        <end position="242"/>
    </location>
</feature>